<evidence type="ECO:0000313" key="2">
    <source>
        <dbReference type="Proteomes" id="UP001156691"/>
    </source>
</evidence>
<dbReference type="Proteomes" id="UP001156691">
    <property type="component" value="Unassembled WGS sequence"/>
</dbReference>
<sequence length="84" mass="8977">MSNQQIAQNMEVIGADGVHLGTVEAVVDGRIKLSKRDSGEGRHAGHNHFIDLGLVATVEGKQVRLSANAAVAVTFEEEESRKPV</sequence>
<reference evidence="2" key="1">
    <citation type="journal article" date="2019" name="Int. J. Syst. Evol. Microbiol.">
        <title>The Global Catalogue of Microorganisms (GCM) 10K type strain sequencing project: providing services to taxonomists for standard genome sequencing and annotation.</title>
        <authorList>
            <consortium name="The Broad Institute Genomics Platform"/>
            <consortium name="The Broad Institute Genome Sequencing Center for Infectious Disease"/>
            <person name="Wu L."/>
            <person name="Ma J."/>
        </authorList>
    </citation>
    <scope>NUCLEOTIDE SEQUENCE [LARGE SCALE GENOMIC DNA]</scope>
    <source>
        <strain evidence="2">NBRC 112416</strain>
    </source>
</reference>
<keyword evidence="2" id="KW-1185">Reference proteome</keyword>
<gene>
    <name evidence="1" type="ORF">GCM10010862_33670</name>
</gene>
<accession>A0ABQ5W8Q3</accession>
<protein>
    <recommendedName>
        <fullName evidence="3">DUF2171 domain-containing protein</fullName>
    </recommendedName>
</protein>
<dbReference type="InterPro" id="IPR018684">
    <property type="entry name" value="DUF2171"/>
</dbReference>
<dbReference type="EMBL" id="BSNS01000018">
    <property type="protein sequence ID" value="GLQ56108.1"/>
    <property type="molecule type" value="Genomic_DNA"/>
</dbReference>
<name>A0ABQ5W8Q3_9HYPH</name>
<organism evidence="1 2">
    <name type="scientific">Devosia nitrariae</name>
    <dbReference type="NCBI Taxonomy" id="2071872"/>
    <lineage>
        <taxon>Bacteria</taxon>
        <taxon>Pseudomonadati</taxon>
        <taxon>Pseudomonadota</taxon>
        <taxon>Alphaproteobacteria</taxon>
        <taxon>Hyphomicrobiales</taxon>
        <taxon>Devosiaceae</taxon>
        <taxon>Devosia</taxon>
    </lineage>
</organism>
<dbReference type="RefSeq" id="WP_284341527.1">
    <property type="nucleotide sequence ID" value="NZ_BSNS01000018.1"/>
</dbReference>
<proteinExistence type="predicted"/>
<dbReference type="Pfam" id="PF09939">
    <property type="entry name" value="DUF2171"/>
    <property type="match status" value="1"/>
</dbReference>
<comment type="caution">
    <text evidence="1">The sequence shown here is derived from an EMBL/GenBank/DDBJ whole genome shotgun (WGS) entry which is preliminary data.</text>
</comment>
<evidence type="ECO:0000313" key="1">
    <source>
        <dbReference type="EMBL" id="GLQ56108.1"/>
    </source>
</evidence>
<evidence type="ECO:0008006" key="3">
    <source>
        <dbReference type="Google" id="ProtNLM"/>
    </source>
</evidence>